<protein>
    <recommendedName>
        <fullName evidence="4">Flagellar hook-length control protein FliK</fullName>
    </recommendedName>
</protein>
<gene>
    <name evidence="2" type="ORF">HDF14_004478</name>
</gene>
<feature type="compositionally biased region" description="Polar residues" evidence="1">
    <location>
        <begin position="191"/>
        <end position="203"/>
    </location>
</feature>
<comment type="caution">
    <text evidence="2">The sequence shown here is derived from an EMBL/GenBank/DDBJ whole genome shotgun (WGS) entry which is preliminary data.</text>
</comment>
<feature type="compositionally biased region" description="Basic and acidic residues" evidence="1">
    <location>
        <begin position="578"/>
        <end position="587"/>
    </location>
</feature>
<sequence>MMSTAILMSMGAEQSTKRPVAQEVDKSEEPTFAQALDARVGIPSETVGEDPAAGAPPELRSAKAEVTAGTNAWNLEAAVGGSAALVEKGSVAGTLHEGSTSKSELVTKNLIDVPELTAGGKAKSFAGQVTSKGGASKQIAAGKSSPSQTVAVVKPQDLGETEDSGTQVAKLSGNTEEIPGETRTGLPIAAASSTQTGEVNPTEGQRDENQILTPSLETFVTSKGIRATGTALESATAKKTIKTQGSDATAAVASKGGTTAVHVMTDEAKPAHGVVIQVPAPLSGQTEAYVALIVAPTASHIAVSSGAADGAALVGATASNTTATAGTTPAADGSSHKNLVQSTKTPASNIETIPAASADPAGTANIDVRAEKSSAVAGNQTGDGDGKGRTAGESLVTSIHSVVSGSEVTNSAVPSGVTGLVKLPNGESRAQTSGLTTGFREQDGSGAIARSLEPMPRTLSATPTALEVGIPDGTHGWLKVRAEMTDGGVVNASVSAASPASQEMLHRELPSLTAYLQAEKVAVNSVVVHPTAGTGADSRGYSAGAESGASGQTPQGSHEGGEQRHGSVNAATEAPEDVSSHQELRGVGEDGTLPLIVYEGGGSWLSVRA</sequence>
<dbReference type="Proteomes" id="UP000535182">
    <property type="component" value="Unassembled WGS sequence"/>
</dbReference>
<feature type="region of interest" description="Disordered" evidence="1">
    <location>
        <begin position="1"/>
        <end position="29"/>
    </location>
</feature>
<evidence type="ECO:0000313" key="2">
    <source>
        <dbReference type="EMBL" id="MBB5330841.1"/>
    </source>
</evidence>
<feature type="compositionally biased region" description="Low complexity" evidence="1">
    <location>
        <begin position="542"/>
        <end position="551"/>
    </location>
</feature>
<evidence type="ECO:0008006" key="4">
    <source>
        <dbReference type="Google" id="ProtNLM"/>
    </source>
</evidence>
<organism evidence="2 3">
    <name type="scientific">Tunturiibacter gelidiferens</name>
    <dbReference type="NCBI Taxonomy" id="3069689"/>
    <lineage>
        <taxon>Bacteria</taxon>
        <taxon>Pseudomonadati</taxon>
        <taxon>Acidobacteriota</taxon>
        <taxon>Terriglobia</taxon>
        <taxon>Terriglobales</taxon>
        <taxon>Acidobacteriaceae</taxon>
        <taxon>Tunturiibacter</taxon>
    </lineage>
</organism>
<feature type="compositionally biased region" description="Polar residues" evidence="1">
    <location>
        <begin position="164"/>
        <end position="175"/>
    </location>
</feature>
<reference evidence="2 3" key="1">
    <citation type="submission" date="2020-08" db="EMBL/GenBank/DDBJ databases">
        <title>Genomic Encyclopedia of Type Strains, Phase IV (KMG-V): Genome sequencing to study the core and pangenomes of soil and plant-associated prokaryotes.</title>
        <authorList>
            <person name="Whitman W."/>
        </authorList>
    </citation>
    <scope>NUCLEOTIDE SEQUENCE [LARGE SCALE GENOMIC DNA]</scope>
    <source>
        <strain evidence="2 3">X5P2</strain>
    </source>
</reference>
<keyword evidence="3" id="KW-1185">Reference proteome</keyword>
<proteinExistence type="predicted"/>
<name>A0A9X0QI15_9BACT</name>
<feature type="region of interest" description="Disordered" evidence="1">
    <location>
        <begin position="533"/>
        <end position="587"/>
    </location>
</feature>
<feature type="region of interest" description="Disordered" evidence="1">
    <location>
        <begin position="128"/>
        <end position="207"/>
    </location>
</feature>
<accession>A0A9X0QI15</accession>
<evidence type="ECO:0000313" key="3">
    <source>
        <dbReference type="Proteomes" id="UP000535182"/>
    </source>
</evidence>
<dbReference type="EMBL" id="JACHEB010000012">
    <property type="protein sequence ID" value="MBB5330841.1"/>
    <property type="molecule type" value="Genomic_DNA"/>
</dbReference>
<dbReference type="AlphaFoldDB" id="A0A9X0QI15"/>
<dbReference type="RefSeq" id="WP_183980654.1">
    <property type="nucleotide sequence ID" value="NZ_JACHEB010000012.1"/>
</dbReference>
<evidence type="ECO:0000256" key="1">
    <source>
        <dbReference type="SAM" id="MobiDB-lite"/>
    </source>
</evidence>